<dbReference type="Proteomes" id="UP000030428">
    <property type="component" value="Unassembled WGS sequence"/>
</dbReference>
<evidence type="ECO:0000259" key="6">
    <source>
        <dbReference type="PROSITE" id="PS51208"/>
    </source>
</evidence>
<dbReference type="Gene3D" id="2.60.40.2030">
    <property type="match status" value="3"/>
</dbReference>
<dbReference type="EMBL" id="JSZA02000074">
    <property type="protein sequence ID" value="KHD04976.1"/>
    <property type="molecule type" value="Genomic_DNA"/>
</dbReference>
<dbReference type="GO" id="GO:0019867">
    <property type="term" value="C:outer membrane"/>
    <property type="evidence" value="ECO:0007669"/>
    <property type="project" value="InterPro"/>
</dbReference>
<comment type="caution">
    <text evidence="7">The sequence shown here is derived from an EMBL/GenBank/DDBJ whole genome shotgun (WGS) entry which is preliminary data.</text>
</comment>
<dbReference type="GO" id="GO:0030001">
    <property type="term" value="P:metal ion transport"/>
    <property type="evidence" value="ECO:0007669"/>
    <property type="project" value="TreeGrafter"/>
</dbReference>
<keyword evidence="8" id="KW-1185">Reference proteome</keyword>
<dbReference type="Pfam" id="PF03797">
    <property type="entry name" value="Autotransporter"/>
    <property type="match status" value="1"/>
</dbReference>
<keyword evidence="1 5" id="KW-0732">Signal</keyword>
<evidence type="ECO:0000256" key="2">
    <source>
        <dbReference type="ARBA" id="ARBA00022737"/>
    </source>
</evidence>
<sequence>MFRTFAIYFLLVGAVQGAMVNLSVSPSSVAEGESSVAEGEFFTLTVSLDNPNNNDSAVVSIKLIKGDQNDLSTSVFPAITLNHNNQKKSFSIKALKDELAEGTETFTFKIGIIPTGDVTLDQARQTVKVSIRDQVGQFKFTSPPFDVNENAGNAIITVKRENGSDGIATVNYATSNGSAIAGTDYQTATGRITWVDGEKGNKTFTVPIIDNATIDGDKTVNLQLTNNSSVETATLTIIDDDIIDEPEEGQGQIQFTTSLSVNESDEKVSITVERVGSSKGEFSVNYATRDETAIAGKDYEAATGTLTWGNGESDSKEISITIKNDNEFEKKETFSVEIKDSAGNLLAITKLTIKGDSAEEILTEIGITPTERETGKVLGRICQFGKPTEDLESRCNELINNAEKRPDEVRIALEQIAPDEFMTQGDIALQSAATQFKNVNARMDVLRIGVRNFRLNMSGLNLNINGQRLPIQLFTDATTKSVGAGFSRLGAFVNGEISFEDKDSTERESGFELSSLGLTAGIDYRFTNNLIAGIALGYSNSESDLNANGGNIDSDGYSLTLYGTFYQSNDIYIDGLYSYGRNSYDSERKIVYQVVEPINQTAFSSNNSTQHVLGFGAGYNFNRQALTFTPNVRLDYVKTDIDGFSEEFNNQDAGAGLGMEIDSQKLQSLTLTLGVQADYAISQSWGILIPHANLDYVHEFKDDVRQLTGLFLDDRSENKESFNFSSDAPDRDYFNLGFGLSAQFSEGRAAFIRYEGTLGLRDVERHAIMAGVRLEF</sequence>
<dbReference type="InterPro" id="IPR038081">
    <property type="entry name" value="CalX-like_sf"/>
</dbReference>
<protein>
    <recommendedName>
        <fullName evidence="6">Autotransporter domain-containing protein</fullName>
    </recommendedName>
</protein>
<evidence type="ECO:0000256" key="5">
    <source>
        <dbReference type="SAM" id="SignalP"/>
    </source>
</evidence>
<name>A0A0A6RMC8_9GAMM</name>
<dbReference type="SUPFAM" id="SSF103515">
    <property type="entry name" value="Autotransporter"/>
    <property type="match status" value="1"/>
</dbReference>
<dbReference type="PANTHER" id="PTHR11878:SF65">
    <property type="entry name" value="NA_CA-EXCHANGE PROTEIN, ISOFORM G"/>
    <property type="match status" value="1"/>
</dbReference>
<keyword evidence="2" id="KW-0677">Repeat</keyword>
<evidence type="ECO:0000256" key="4">
    <source>
        <dbReference type="ARBA" id="ARBA00023065"/>
    </source>
</evidence>
<accession>A0A0A6RMC8</accession>
<reference evidence="7 8" key="1">
    <citation type="journal article" date="2016" name="Front. Microbiol.">
        <title>Single-Cell (Meta-)Genomics of a Dimorphic Candidatus Thiomargarita nelsonii Reveals Genomic Plasticity.</title>
        <authorList>
            <person name="Flood B.E."/>
            <person name="Fliss P."/>
            <person name="Jones D.S."/>
            <person name="Dick G.J."/>
            <person name="Jain S."/>
            <person name="Kaster A.K."/>
            <person name="Winkel M."/>
            <person name="Mussmann M."/>
            <person name="Bailey J."/>
        </authorList>
    </citation>
    <scope>NUCLEOTIDE SEQUENCE [LARGE SCALE GENOMIC DNA]</scope>
    <source>
        <strain evidence="7">Hydrate Ridge</strain>
    </source>
</reference>
<dbReference type="PROSITE" id="PS51208">
    <property type="entry name" value="AUTOTRANSPORTER"/>
    <property type="match status" value="1"/>
</dbReference>
<dbReference type="InterPro" id="IPR036709">
    <property type="entry name" value="Autotransporte_beta_dom_sf"/>
</dbReference>
<dbReference type="SMART" id="SM00869">
    <property type="entry name" value="Autotransporter"/>
    <property type="match status" value="1"/>
</dbReference>
<evidence type="ECO:0000313" key="8">
    <source>
        <dbReference type="Proteomes" id="UP000030428"/>
    </source>
</evidence>
<dbReference type="PANTHER" id="PTHR11878">
    <property type="entry name" value="SODIUM/CALCIUM EXCHANGER"/>
    <property type="match status" value="1"/>
</dbReference>
<dbReference type="SUPFAM" id="SSF141072">
    <property type="entry name" value="CalX-like"/>
    <property type="match status" value="3"/>
</dbReference>
<evidence type="ECO:0000313" key="7">
    <source>
        <dbReference type="EMBL" id="KHD04976.1"/>
    </source>
</evidence>
<dbReference type="InterPro" id="IPR051171">
    <property type="entry name" value="CaCA"/>
</dbReference>
<feature type="signal peptide" evidence="5">
    <location>
        <begin position="1"/>
        <end position="17"/>
    </location>
</feature>
<dbReference type="GO" id="GO:0007154">
    <property type="term" value="P:cell communication"/>
    <property type="evidence" value="ECO:0007669"/>
    <property type="project" value="InterPro"/>
</dbReference>
<organism evidence="7 8">
    <name type="scientific">Candidatus Thiomargarita nelsonii</name>
    <dbReference type="NCBI Taxonomy" id="1003181"/>
    <lineage>
        <taxon>Bacteria</taxon>
        <taxon>Pseudomonadati</taxon>
        <taxon>Pseudomonadota</taxon>
        <taxon>Gammaproteobacteria</taxon>
        <taxon>Thiotrichales</taxon>
        <taxon>Thiotrichaceae</taxon>
        <taxon>Thiomargarita</taxon>
    </lineage>
</organism>
<keyword evidence="4" id="KW-0813">Transport</keyword>
<proteinExistence type="predicted"/>
<dbReference type="Gene3D" id="2.40.128.130">
    <property type="entry name" value="Autotransporter beta-domain"/>
    <property type="match status" value="1"/>
</dbReference>
<evidence type="ECO:0000256" key="1">
    <source>
        <dbReference type="ARBA" id="ARBA00022729"/>
    </source>
</evidence>
<feature type="domain" description="Autotransporter" evidence="6">
    <location>
        <begin position="484"/>
        <end position="776"/>
    </location>
</feature>
<dbReference type="AlphaFoldDB" id="A0A0A6RMC8"/>
<feature type="chain" id="PRO_5007388017" description="Autotransporter domain-containing protein" evidence="5">
    <location>
        <begin position="18"/>
        <end position="776"/>
    </location>
</feature>
<gene>
    <name evidence="7" type="ORF">PN36_18705</name>
</gene>
<keyword evidence="4" id="KW-0406">Ion transport</keyword>
<keyword evidence="3" id="KW-0106">Calcium</keyword>
<dbReference type="InterPro" id="IPR006315">
    <property type="entry name" value="OM_autotransptr_brl_dom"/>
</dbReference>
<dbReference type="Pfam" id="PF03160">
    <property type="entry name" value="Calx-beta"/>
    <property type="match status" value="3"/>
</dbReference>
<dbReference type="SMART" id="SM00237">
    <property type="entry name" value="Calx_beta"/>
    <property type="match status" value="2"/>
</dbReference>
<dbReference type="InterPro" id="IPR003644">
    <property type="entry name" value="Calx_beta"/>
</dbReference>
<dbReference type="InterPro" id="IPR005546">
    <property type="entry name" value="Autotransporte_beta"/>
</dbReference>
<dbReference type="NCBIfam" id="TIGR01414">
    <property type="entry name" value="autotrans_barl"/>
    <property type="match status" value="1"/>
</dbReference>
<evidence type="ECO:0000256" key="3">
    <source>
        <dbReference type="ARBA" id="ARBA00022837"/>
    </source>
</evidence>